<organism evidence="1 2">
    <name type="scientific">Roseateles flavus</name>
    <dbReference type="NCBI Taxonomy" id="3149041"/>
    <lineage>
        <taxon>Bacteria</taxon>
        <taxon>Pseudomonadati</taxon>
        <taxon>Pseudomonadota</taxon>
        <taxon>Betaproteobacteria</taxon>
        <taxon>Burkholderiales</taxon>
        <taxon>Sphaerotilaceae</taxon>
        <taxon>Roseateles</taxon>
    </lineage>
</organism>
<keyword evidence="2" id="KW-1185">Reference proteome</keyword>
<accession>A0ABV0GFU8</accession>
<dbReference type="SUPFAM" id="SSF141571">
    <property type="entry name" value="Pentapeptide repeat-like"/>
    <property type="match status" value="1"/>
</dbReference>
<dbReference type="Pfam" id="PF13576">
    <property type="entry name" value="Pentapeptide_3"/>
    <property type="match status" value="1"/>
</dbReference>
<evidence type="ECO:0000313" key="1">
    <source>
        <dbReference type="EMBL" id="MEO3713949.1"/>
    </source>
</evidence>
<protein>
    <submittedName>
        <fullName evidence="1">Pentapeptide repeat-containing protein</fullName>
    </submittedName>
</protein>
<reference evidence="1 2" key="1">
    <citation type="submission" date="2024-05" db="EMBL/GenBank/DDBJ databases">
        <title>Roseateles sp. 2.12 16S ribosomal RNA gene Genome sequencing and assembly.</title>
        <authorList>
            <person name="Woo H."/>
        </authorList>
    </citation>
    <scope>NUCLEOTIDE SEQUENCE [LARGE SCALE GENOMIC DNA]</scope>
    <source>
        <strain evidence="1 2">2.12</strain>
    </source>
</reference>
<sequence length="133" mass="15061">MAALHESTDFPGKAALPKRWQGDVYRYCTFADLELEGQAFEGLLDACVLSHCTWYWGLFNGTRFIEVEFRNCVFRGTAFAACIFVTCRFVNCRFIKDRMDSPCRFDDCAWHACEQLGCEGLPHTDAAALAAPR</sequence>
<dbReference type="Gene3D" id="2.160.20.80">
    <property type="entry name" value="E3 ubiquitin-protein ligase SopA"/>
    <property type="match status" value="1"/>
</dbReference>
<gene>
    <name evidence="1" type="ORF">ABDJ40_14385</name>
</gene>
<comment type="caution">
    <text evidence="1">The sequence shown here is derived from an EMBL/GenBank/DDBJ whole genome shotgun (WGS) entry which is preliminary data.</text>
</comment>
<dbReference type="RefSeq" id="WP_347610812.1">
    <property type="nucleotide sequence ID" value="NZ_JBDPZC010000006.1"/>
</dbReference>
<evidence type="ECO:0000313" key="2">
    <source>
        <dbReference type="Proteomes" id="UP001462640"/>
    </source>
</evidence>
<dbReference type="InterPro" id="IPR001646">
    <property type="entry name" value="5peptide_repeat"/>
</dbReference>
<dbReference type="EMBL" id="JBDPZC010000006">
    <property type="protein sequence ID" value="MEO3713949.1"/>
    <property type="molecule type" value="Genomic_DNA"/>
</dbReference>
<name>A0ABV0GFU8_9BURK</name>
<proteinExistence type="predicted"/>
<dbReference type="Proteomes" id="UP001462640">
    <property type="component" value="Unassembled WGS sequence"/>
</dbReference>